<organism evidence="2 3">
    <name type="scientific">Streptomyces rugosispiralis</name>
    <dbReference type="NCBI Taxonomy" id="2967341"/>
    <lineage>
        <taxon>Bacteria</taxon>
        <taxon>Bacillati</taxon>
        <taxon>Actinomycetota</taxon>
        <taxon>Actinomycetes</taxon>
        <taxon>Kitasatosporales</taxon>
        <taxon>Streptomycetaceae</taxon>
        <taxon>Streptomyces</taxon>
    </lineage>
</organism>
<evidence type="ECO:0000256" key="1">
    <source>
        <dbReference type="SAM" id="MobiDB-lite"/>
    </source>
</evidence>
<feature type="region of interest" description="Disordered" evidence="1">
    <location>
        <begin position="15"/>
        <end position="42"/>
    </location>
</feature>
<reference evidence="2 3" key="1">
    <citation type="submission" date="2022-07" db="EMBL/GenBank/DDBJ databases">
        <authorList>
            <person name="Phongsopitanun W."/>
            <person name="Tanasupawat S."/>
        </authorList>
    </citation>
    <scope>NUCLEOTIDE SEQUENCE [LARGE SCALE GENOMIC DNA]</scope>
    <source>
        <strain evidence="2 3">RCU-064</strain>
    </source>
</reference>
<keyword evidence="3" id="KW-1185">Reference proteome</keyword>
<dbReference type="Proteomes" id="UP001204746">
    <property type="component" value="Unassembled WGS sequence"/>
</dbReference>
<dbReference type="RefSeq" id="WP_256655266.1">
    <property type="nucleotide sequence ID" value="NZ_JANIAA010000048.1"/>
</dbReference>
<comment type="caution">
    <text evidence="2">The sequence shown here is derived from an EMBL/GenBank/DDBJ whole genome shotgun (WGS) entry which is preliminary data.</text>
</comment>
<gene>
    <name evidence="2" type="ORF">NP777_40960</name>
</gene>
<protein>
    <submittedName>
        <fullName evidence="2">Uncharacterized protein</fullName>
    </submittedName>
</protein>
<proteinExistence type="predicted"/>
<sequence>MLVDAGVLTVPEKTVEEEKAHAKGAGRAVTGAEPLGPARATA</sequence>
<evidence type="ECO:0000313" key="3">
    <source>
        <dbReference type="Proteomes" id="UP001204746"/>
    </source>
</evidence>
<name>A0ABT1VB44_9ACTN</name>
<dbReference type="EMBL" id="JANIAA010000048">
    <property type="protein sequence ID" value="MCQ8194497.1"/>
    <property type="molecule type" value="Genomic_DNA"/>
</dbReference>
<evidence type="ECO:0000313" key="2">
    <source>
        <dbReference type="EMBL" id="MCQ8194497.1"/>
    </source>
</evidence>
<accession>A0ABT1VB44</accession>